<evidence type="ECO:0000313" key="4">
    <source>
        <dbReference type="EMBL" id="AXJ02393.1"/>
    </source>
</evidence>
<dbReference type="Gene3D" id="3.60.40.10">
    <property type="entry name" value="PPM-type phosphatase domain"/>
    <property type="match status" value="1"/>
</dbReference>
<feature type="transmembrane region" description="Helical" evidence="2">
    <location>
        <begin position="456"/>
        <end position="474"/>
    </location>
</feature>
<dbReference type="PANTHER" id="PTHR43156">
    <property type="entry name" value="STAGE II SPORULATION PROTEIN E-RELATED"/>
    <property type="match status" value="1"/>
</dbReference>
<dbReference type="InterPro" id="IPR036457">
    <property type="entry name" value="PPM-type-like_dom_sf"/>
</dbReference>
<dbReference type="Proteomes" id="UP000254808">
    <property type="component" value="Chromosome"/>
</dbReference>
<keyword evidence="2" id="KW-0812">Transmembrane</keyword>
<keyword evidence="2" id="KW-0472">Membrane</keyword>
<sequence>MPHASYKSARIIDRPGLQFSYLGVVGIVVFLLLRHSFDFYMGISDAQNKDQATQTALQTAAQLGLHSDTLSTITLRYHALPLYRQLQQERLISASPQQFNRSDLPVSGWEITAGENIRELQLLTNADILLDQPGGFRVRLTNRGRVTDFTTGRQNKLILPGIPNETRLAALADSVFGYTVSGYDFQEETFSADRQQFIFERDAPGFGNPQHLKFVISTPANGEENAFQLHRFTAAFSADPPSETPYWSAFWQSTSILITLGAFTLLILVTSIRQIYRGRMEWKRALFIFGGVLLAQYLWQILWLGGTYYGIIDASIITIDQLSQLILAIGIGLYAAFAYVAWESLARELKSGQIPVIDAVWRFDFMKYEAGAGILTGYGFAGFYFAILALSLHSFDLILLPHQSSGDSSQELLSLAPGLSVFLRSWLVSMIFVIAHVGLIYNIVSFTTLNDSLRMGISMIAAAAGMFVLLPPFGTDGSPLQLFFICLTLSVPLVLSYRFFGIVSGIISWFVFFAGLRLFSISVFEPHFASAQSLLLLAALIIPFLLGLVSVLFGQRLGSSNSYVPAYEASRKQQLRTEKELAIAKESQFNLLPAKAPELPGLDVYGFFLPSYEVGGDFYDYQLLDQPDNKPGKLAVAIVDVSGKGMQAAFNAIFTSGLLLSRIFTDNPAGVLTQINPTLCKKTDPQTFITCQVGYIGLTDLKLEMANAGHCPPILKRDGKCRYLPLPNPRFPLGFLPKVTYLNSEVQLQQGDLLMFYSDGLPEAQSPDGDRMNPERLLHYVEALQTEPMTSAEICREIKQHFLTFSNYELADDTTLICIKVTG</sequence>
<accession>A0A345UPJ1</accession>
<organism evidence="4 5">
    <name type="scientific">Cyclonatronum proteinivorum</name>
    <dbReference type="NCBI Taxonomy" id="1457365"/>
    <lineage>
        <taxon>Bacteria</taxon>
        <taxon>Pseudomonadati</taxon>
        <taxon>Balneolota</taxon>
        <taxon>Balneolia</taxon>
        <taxon>Balneolales</taxon>
        <taxon>Cyclonatronaceae</taxon>
        <taxon>Cyclonatronum</taxon>
    </lineage>
</organism>
<evidence type="ECO:0000259" key="3">
    <source>
        <dbReference type="SMART" id="SM00331"/>
    </source>
</evidence>
<dbReference type="InterPro" id="IPR001932">
    <property type="entry name" value="PPM-type_phosphatase-like_dom"/>
</dbReference>
<evidence type="ECO:0000256" key="2">
    <source>
        <dbReference type="SAM" id="Phobius"/>
    </source>
</evidence>
<dbReference type="OrthoDB" id="9763484at2"/>
<reference evidence="4 5" key="1">
    <citation type="submission" date="2018-03" db="EMBL/GenBank/DDBJ databases">
        <title>Phenotypic and genomic properties of Cyclonatronum proteinivorum gen. nov., sp. nov., a haloalkaliphilic bacteroidete from soda lakes possessing Na+-translocating rhodopsin.</title>
        <authorList>
            <person name="Toshchakov S.V."/>
            <person name="Korzhenkov A."/>
            <person name="Samarov N.I."/>
            <person name="Kublanov I.V."/>
            <person name="Muntyan M.S."/>
            <person name="Sorokin D.Y."/>
        </authorList>
    </citation>
    <scope>NUCLEOTIDE SEQUENCE [LARGE SCALE GENOMIC DNA]</scope>
    <source>
        <strain evidence="4 5">Omega</strain>
    </source>
</reference>
<dbReference type="Pfam" id="PF07228">
    <property type="entry name" value="SpoIIE"/>
    <property type="match status" value="1"/>
</dbReference>
<evidence type="ECO:0000313" key="5">
    <source>
        <dbReference type="Proteomes" id="UP000254808"/>
    </source>
</evidence>
<feature type="transmembrane region" description="Helical" evidence="2">
    <location>
        <begin position="322"/>
        <end position="342"/>
    </location>
</feature>
<feature type="transmembrane region" description="Helical" evidence="2">
    <location>
        <begin position="506"/>
        <end position="524"/>
    </location>
</feature>
<dbReference type="EMBL" id="CP027806">
    <property type="protein sequence ID" value="AXJ02393.1"/>
    <property type="molecule type" value="Genomic_DNA"/>
</dbReference>
<feature type="transmembrane region" description="Helical" evidence="2">
    <location>
        <begin position="249"/>
        <end position="272"/>
    </location>
</feature>
<dbReference type="PANTHER" id="PTHR43156:SF2">
    <property type="entry name" value="STAGE II SPORULATION PROTEIN E"/>
    <property type="match status" value="1"/>
</dbReference>
<feature type="transmembrane region" description="Helical" evidence="2">
    <location>
        <begin position="372"/>
        <end position="392"/>
    </location>
</feature>
<feature type="transmembrane region" description="Helical" evidence="2">
    <location>
        <begin position="421"/>
        <end position="444"/>
    </location>
</feature>
<dbReference type="SMART" id="SM00331">
    <property type="entry name" value="PP2C_SIG"/>
    <property type="match status" value="1"/>
</dbReference>
<dbReference type="GO" id="GO:0016791">
    <property type="term" value="F:phosphatase activity"/>
    <property type="evidence" value="ECO:0007669"/>
    <property type="project" value="TreeGrafter"/>
</dbReference>
<protein>
    <submittedName>
        <fullName evidence="4">Serine phosphatase RsbU, regulator of sigma subunit</fullName>
    </submittedName>
</protein>
<feature type="transmembrane region" description="Helical" evidence="2">
    <location>
        <begin position="480"/>
        <end position="499"/>
    </location>
</feature>
<dbReference type="InterPro" id="IPR052016">
    <property type="entry name" value="Bact_Sigma-Reg"/>
</dbReference>
<proteinExistence type="predicted"/>
<keyword evidence="5" id="KW-1185">Reference proteome</keyword>
<evidence type="ECO:0000256" key="1">
    <source>
        <dbReference type="ARBA" id="ARBA00022801"/>
    </source>
</evidence>
<keyword evidence="1" id="KW-0378">Hydrolase</keyword>
<feature type="domain" description="PPM-type phosphatase" evidence="3">
    <location>
        <begin position="599"/>
        <end position="821"/>
    </location>
</feature>
<feature type="transmembrane region" description="Helical" evidence="2">
    <location>
        <begin position="530"/>
        <end position="553"/>
    </location>
</feature>
<keyword evidence="2" id="KW-1133">Transmembrane helix</keyword>
<feature type="transmembrane region" description="Helical" evidence="2">
    <location>
        <begin position="284"/>
        <end position="302"/>
    </location>
</feature>
<feature type="transmembrane region" description="Helical" evidence="2">
    <location>
        <begin position="21"/>
        <end position="43"/>
    </location>
</feature>
<gene>
    <name evidence="4" type="ORF">CYPRO_3159</name>
</gene>
<name>A0A345UPJ1_9BACT</name>
<dbReference type="KEGG" id="cprv:CYPRO_3159"/>
<dbReference type="RefSeq" id="WP_114985486.1">
    <property type="nucleotide sequence ID" value="NZ_CP027806.1"/>
</dbReference>
<dbReference type="SUPFAM" id="SSF81606">
    <property type="entry name" value="PP2C-like"/>
    <property type="match status" value="1"/>
</dbReference>
<dbReference type="AlphaFoldDB" id="A0A345UPJ1"/>